<accession>L0DRS9</accession>
<name>L0DRS9_SINAD</name>
<keyword evidence="1" id="KW-0175">Coiled coil</keyword>
<evidence type="ECO:0008006" key="4">
    <source>
        <dbReference type="Google" id="ProtNLM"/>
    </source>
</evidence>
<proteinExistence type="predicted"/>
<protein>
    <recommendedName>
        <fullName evidence="4">Replication initiator protein A</fullName>
    </recommendedName>
</protein>
<dbReference type="HOGENOM" id="CLU_550821_0_0_0"/>
<keyword evidence="3" id="KW-1185">Reference proteome</keyword>
<dbReference type="Proteomes" id="UP000010798">
    <property type="component" value="Plasmid pSINAC03"/>
</dbReference>
<keyword evidence="2" id="KW-0614">Plasmid</keyword>
<evidence type="ECO:0000313" key="3">
    <source>
        <dbReference type="Proteomes" id="UP000010798"/>
    </source>
</evidence>
<dbReference type="AlphaFoldDB" id="L0DRS9"/>
<gene>
    <name evidence="2" type="ordered locus">Sinac_7671</name>
</gene>
<organism evidence="2 3">
    <name type="scientific">Singulisphaera acidiphila (strain ATCC BAA-1392 / DSM 18658 / VKM B-2454 / MOB10)</name>
    <dbReference type="NCBI Taxonomy" id="886293"/>
    <lineage>
        <taxon>Bacteria</taxon>
        <taxon>Pseudomonadati</taxon>
        <taxon>Planctomycetota</taxon>
        <taxon>Planctomycetia</taxon>
        <taxon>Isosphaerales</taxon>
        <taxon>Isosphaeraceae</taxon>
        <taxon>Singulisphaera</taxon>
    </lineage>
</organism>
<reference evidence="2 3" key="1">
    <citation type="submission" date="2012-02" db="EMBL/GenBank/DDBJ databases">
        <title>Complete sequence of plasmid 3 of Singulisphaera acidiphila DSM 18658.</title>
        <authorList>
            <consortium name="US DOE Joint Genome Institute (JGI-PGF)"/>
            <person name="Lucas S."/>
            <person name="Copeland A."/>
            <person name="Lapidus A."/>
            <person name="Glavina del Rio T."/>
            <person name="Dalin E."/>
            <person name="Tice H."/>
            <person name="Bruce D."/>
            <person name="Goodwin L."/>
            <person name="Pitluck S."/>
            <person name="Peters L."/>
            <person name="Ovchinnikova G."/>
            <person name="Chertkov O."/>
            <person name="Kyrpides N."/>
            <person name="Mavromatis K."/>
            <person name="Ivanova N."/>
            <person name="Brettin T."/>
            <person name="Detter J.C."/>
            <person name="Han C."/>
            <person name="Larimer F."/>
            <person name="Land M."/>
            <person name="Hauser L."/>
            <person name="Markowitz V."/>
            <person name="Cheng J.-F."/>
            <person name="Hugenholtz P."/>
            <person name="Woyke T."/>
            <person name="Wu D."/>
            <person name="Tindall B."/>
            <person name="Pomrenke H."/>
            <person name="Brambilla E."/>
            <person name="Klenk H.-P."/>
            <person name="Eisen J.A."/>
        </authorList>
    </citation>
    <scope>NUCLEOTIDE SEQUENCE [LARGE SCALE GENOMIC DNA]</scope>
    <source>
        <strain evidence="3">ATCC BAA-1392 / DSM 18658 / VKM B-2454 / MOB10</strain>
        <plasmid evidence="2 3">pSINAC03</plasmid>
    </source>
</reference>
<geneLocation type="plasmid" evidence="2 3">
    <name>pSINAC03</name>
</geneLocation>
<sequence>METDPKPTTELVPVNTIRVETAFTRYPMHRLARKGNIEISISDGDERSGETRWEVDYSKKHGQPGPLAYKLDTLIINRRIEEARRPISRLLKLGSLSDICRELGLCDSGKNRSDVKKALYQNAFAGISTKTRYKQVDGTENTVEAAFTRYSVIFTGEKLPNGQKADGVYITLNDVFMRVINGAMTRPLDYDYLKSLPPAPQRFYELLSYQMYAALKYDRPRAKLVYSEFCAHAPQMRHAEWKRARAQMSKVIQPHLESGYIGKVDYQDTVDRDGQPDWIMLYMPGPKARAEFRAFNKRGGPNVLEIEPLESSLEITGPVVSELEAELIAFGVTPEIAGELVSAYSEERIKAQLERVSWAINKKPDKIDEPAAYLVEAIKKDFAAPKSFVSHAEKQRREEAKKKKDRLASEALRRQKQQEADEAAELQRADDYYAALSPEDQAAINSQADALATPGDLAGELAEGFESLRRIGQLIRRREFIRNLLRSSEPMAADA</sequence>
<feature type="coiled-coil region" evidence="1">
    <location>
        <begin position="390"/>
        <end position="429"/>
    </location>
</feature>
<evidence type="ECO:0000256" key="1">
    <source>
        <dbReference type="SAM" id="Coils"/>
    </source>
</evidence>
<dbReference type="KEGG" id="saci:Sinac_7671"/>
<dbReference type="EMBL" id="CP003367">
    <property type="protein sequence ID" value="AGA31700.1"/>
    <property type="molecule type" value="Genomic_DNA"/>
</dbReference>
<evidence type="ECO:0000313" key="2">
    <source>
        <dbReference type="EMBL" id="AGA31700.1"/>
    </source>
</evidence>